<reference evidence="1" key="2">
    <citation type="journal article" date="2023" name="Int. J. Mol. Sci.">
        <title>De Novo Assembly and Annotation of 11 Diverse Shrub Willow (Salix) Genomes Reveals Novel Gene Organization in Sex-Linked Regions.</title>
        <authorList>
            <person name="Hyden B."/>
            <person name="Feng K."/>
            <person name="Yates T.B."/>
            <person name="Jawdy S."/>
            <person name="Cereghino C."/>
            <person name="Smart L.B."/>
            <person name="Muchero W."/>
        </authorList>
    </citation>
    <scope>NUCLEOTIDE SEQUENCE</scope>
    <source>
        <tissue evidence="1">Shoot tip</tissue>
    </source>
</reference>
<name>A0ABQ8ZSE1_9ROSI</name>
<keyword evidence="2" id="KW-1185">Reference proteome</keyword>
<organism evidence="1 2">
    <name type="scientific">Salix suchowensis</name>
    <dbReference type="NCBI Taxonomy" id="1278906"/>
    <lineage>
        <taxon>Eukaryota</taxon>
        <taxon>Viridiplantae</taxon>
        <taxon>Streptophyta</taxon>
        <taxon>Embryophyta</taxon>
        <taxon>Tracheophyta</taxon>
        <taxon>Spermatophyta</taxon>
        <taxon>Magnoliopsida</taxon>
        <taxon>eudicotyledons</taxon>
        <taxon>Gunneridae</taxon>
        <taxon>Pentapetalae</taxon>
        <taxon>rosids</taxon>
        <taxon>fabids</taxon>
        <taxon>Malpighiales</taxon>
        <taxon>Salicaceae</taxon>
        <taxon>Saliceae</taxon>
        <taxon>Salix</taxon>
    </lineage>
</organism>
<gene>
    <name evidence="1" type="ORF">OIU77_015126</name>
</gene>
<dbReference type="Proteomes" id="UP001141253">
    <property type="component" value="Unassembled WGS sequence"/>
</dbReference>
<reference evidence="1" key="1">
    <citation type="submission" date="2022-10" db="EMBL/GenBank/DDBJ databases">
        <authorList>
            <person name="Hyden B.L."/>
            <person name="Feng K."/>
            <person name="Yates T."/>
            <person name="Jawdy S."/>
            <person name="Smart L.B."/>
            <person name="Muchero W."/>
        </authorList>
    </citation>
    <scope>NUCLEOTIDE SEQUENCE</scope>
    <source>
        <tissue evidence="1">Shoot tip</tissue>
    </source>
</reference>
<evidence type="ECO:0000313" key="1">
    <source>
        <dbReference type="EMBL" id="KAJ6309556.1"/>
    </source>
</evidence>
<evidence type="ECO:0000313" key="2">
    <source>
        <dbReference type="Proteomes" id="UP001141253"/>
    </source>
</evidence>
<protein>
    <submittedName>
        <fullName evidence="1">Uncharacterized protein</fullName>
    </submittedName>
</protein>
<comment type="caution">
    <text evidence="1">The sequence shown here is derived from an EMBL/GenBank/DDBJ whole genome shotgun (WGS) entry which is preliminary data.</text>
</comment>
<dbReference type="EMBL" id="JAPFFI010000025">
    <property type="protein sequence ID" value="KAJ6309556.1"/>
    <property type="molecule type" value="Genomic_DNA"/>
</dbReference>
<proteinExistence type="predicted"/>
<accession>A0ABQ8ZSE1</accession>
<sequence length="59" mass="6804">MISSKENSYCRYTGSSESCEYTFVSLNCFNMHAALTFWLLSHRCHSIHPSRALMISTPR</sequence>